<keyword evidence="2" id="KW-0472">Membrane</keyword>
<dbReference type="EMBL" id="BTGU01001275">
    <property type="protein sequence ID" value="GMN19851.1"/>
    <property type="molecule type" value="Genomic_DNA"/>
</dbReference>
<organism evidence="3 4">
    <name type="scientific">Ficus carica</name>
    <name type="common">Common fig</name>
    <dbReference type="NCBI Taxonomy" id="3494"/>
    <lineage>
        <taxon>Eukaryota</taxon>
        <taxon>Viridiplantae</taxon>
        <taxon>Streptophyta</taxon>
        <taxon>Embryophyta</taxon>
        <taxon>Tracheophyta</taxon>
        <taxon>Spermatophyta</taxon>
        <taxon>Magnoliopsida</taxon>
        <taxon>eudicotyledons</taxon>
        <taxon>Gunneridae</taxon>
        <taxon>Pentapetalae</taxon>
        <taxon>rosids</taxon>
        <taxon>fabids</taxon>
        <taxon>Rosales</taxon>
        <taxon>Moraceae</taxon>
        <taxon>Ficeae</taxon>
        <taxon>Ficus</taxon>
    </lineage>
</organism>
<keyword evidence="2" id="KW-1133">Transmembrane helix</keyword>
<evidence type="ECO:0000256" key="1">
    <source>
        <dbReference type="SAM" id="MobiDB-lite"/>
    </source>
</evidence>
<gene>
    <name evidence="3" type="ORF">TIFTF001_039912</name>
</gene>
<evidence type="ECO:0000313" key="4">
    <source>
        <dbReference type="Proteomes" id="UP001187192"/>
    </source>
</evidence>
<reference evidence="3" key="1">
    <citation type="submission" date="2023-07" db="EMBL/GenBank/DDBJ databases">
        <title>draft genome sequence of fig (Ficus carica).</title>
        <authorList>
            <person name="Takahashi T."/>
            <person name="Nishimura K."/>
        </authorList>
    </citation>
    <scope>NUCLEOTIDE SEQUENCE</scope>
</reference>
<keyword evidence="2" id="KW-0812">Transmembrane</keyword>
<feature type="region of interest" description="Disordered" evidence="1">
    <location>
        <begin position="147"/>
        <end position="190"/>
    </location>
</feature>
<dbReference type="Proteomes" id="UP001187192">
    <property type="component" value="Unassembled WGS sequence"/>
</dbReference>
<keyword evidence="4" id="KW-1185">Reference proteome</keyword>
<feature type="compositionally biased region" description="Basic and acidic residues" evidence="1">
    <location>
        <begin position="160"/>
        <end position="173"/>
    </location>
</feature>
<evidence type="ECO:0008006" key="5">
    <source>
        <dbReference type="Google" id="ProtNLM"/>
    </source>
</evidence>
<dbReference type="AlphaFoldDB" id="A0AA87Z8A8"/>
<feature type="region of interest" description="Disordered" evidence="1">
    <location>
        <begin position="227"/>
        <end position="252"/>
    </location>
</feature>
<proteinExistence type="predicted"/>
<accession>A0AA87Z8A8</accession>
<evidence type="ECO:0000313" key="3">
    <source>
        <dbReference type="EMBL" id="GMN19851.1"/>
    </source>
</evidence>
<sequence length="375" mass="40185">MAATMLSQAAIKAPKTSLSCETHQRPFPTSLSTPSSSSQLGFGVKLGNGFAAKASMAAVSQANLRSPVSNKNLKSPIIVIDNYDSFTYNLCRLAELAAELVVVGGEEEDEAGVVGACGAVSGYSTASFRVAVATEVEAADLGRLFWGEGREGNEEEEEAHEGTKEGRETREGKAAASSASPRSSSSYSQNPGSSFPYFPVLLLHLPKILAAASLFVFFGFFIQTNRTNSSSSSKVCQTPNPTTRDKAFSQPPSARHATFLARDASQLVLITSSRVSDIPTPTTTAMPWLELELAMPSICTLPPLGAATISVFDIDKIPCIHATAAAETIYLVPPESQWHNIPEEVRAIKVVEPDVKMFRGINSLPFTRRMYSQEI</sequence>
<name>A0AA87Z8A8_FICCA</name>
<feature type="transmembrane region" description="Helical" evidence="2">
    <location>
        <begin position="197"/>
        <end position="222"/>
    </location>
</feature>
<evidence type="ECO:0000256" key="2">
    <source>
        <dbReference type="SAM" id="Phobius"/>
    </source>
</evidence>
<feature type="compositionally biased region" description="Polar residues" evidence="1">
    <location>
        <begin position="227"/>
        <end position="242"/>
    </location>
</feature>
<protein>
    <recommendedName>
        <fullName evidence="5">Glutamine amidotransferase domain-containing protein</fullName>
    </recommendedName>
</protein>
<feature type="compositionally biased region" description="Low complexity" evidence="1">
    <location>
        <begin position="174"/>
        <end position="190"/>
    </location>
</feature>
<comment type="caution">
    <text evidence="3">The sequence shown here is derived from an EMBL/GenBank/DDBJ whole genome shotgun (WGS) entry which is preliminary data.</text>
</comment>